<keyword evidence="3" id="KW-0809">Transit peptide</keyword>
<organism evidence="7 8">
    <name type="scientific">Jatrophihabitans telluris</name>
    <dbReference type="NCBI Taxonomy" id="2038343"/>
    <lineage>
        <taxon>Bacteria</taxon>
        <taxon>Bacillati</taxon>
        <taxon>Actinomycetota</taxon>
        <taxon>Actinomycetes</taxon>
        <taxon>Jatrophihabitantales</taxon>
        <taxon>Jatrophihabitantaceae</taxon>
        <taxon>Jatrophihabitans</taxon>
    </lineage>
</organism>
<evidence type="ECO:0000256" key="4">
    <source>
        <dbReference type="ARBA" id="ARBA00023235"/>
    </source>
</evidence>
<keyword evidence="4" id="KW-0413">Isomerase</keyword>
<comment type="catalytic activity">
    <reaction evidence="5">
        <text>(9Z,13S,15Z)-12,13-epoxyoctadeca-9,11,15-trienoate = (9S,13S,15Z)-12-oxophyto-10,15-dienoate</text>
        <dbReference type="Rhea" id="RHEA:22592"/>
        <dbReference type="ChEBI" id="CHEBI:36438"/>
        <dbReference type="ChEBI" id="CHEBI:57411"/>
        <dbReference type="EC" id="5.3.99.6"/>
    </reaction>
</comment>
<feature type="signal peptide" evidence="6">
    <location>
        <begin position="1"/>
        <end position="19"/>
    </location>
</feature>
<evidence type="ECO:0000256" key="6">
    <source>
        <dbReference type="SAM" id="SignalP"/>
    </source>
</evidence>
<comment type="similarity">
    <text evidence="1">Belongs to the allene oxide cyclase family.</text>
</comment>
<accession>A0ABY4QZP0</accession>
<proteinExistence type="inferred from homology"/>
<feature type="chain" id="PRO_5045425391" description="allene-oxide cyclase" evidence="6">
    <location>
        <begin position="20"/>
        <end position="160"/>
    </location>
</feature>
<evidence type="ECO:0000256" key="1">
    <source>
        <dbReference type="ARBA" id="ARBA00007982"/>
    </source>
</evidence>
<name>A0ABY4QZP0_9ACTN</name>
<evidence type="ECO:0000256" key="3">
    <source>
        <dbReference type="ARBA" id="ARBA00022946"/>
    </source>
</evidence>
<reference evidence="7" key="1">
    <citation type="journal article" date="2018" name="Int. J. Syst. Evol. Microbiol.">
        <title>Jatrophihabitans telluris sp. nov., isolated from sediment soil of lava forest wetlands and the emended description of the genus Jatrophihabitans.</title>
        <authorList>
            <person name="Lee K.C."/>
            <person name="Suh M.K."/>
            <person name="Eom M.K."/>
            <person name="Kim K.K."/>
            <person name="Kim J.S."/>
            <person name="Kim D.S."/>
            <person name="Ko S.H."/>
            <person name="Shin Y.K."/>
            <person name="Lee J.S."/>
        </authorList>
    </citation>
    <scope>NUCLEOTIDE SEQUENCE</scope>
    <source>
        <strain evidence="7">N237</strain>
    </source>
</reference>
<dbReference type="EC" id="5.3.99.6" evidence="2"/>
<dbReference type="InterPro" id="IPR034871">
    <property type="entry name" value="Allene_oxi_cyc_sf"/>
</dbReference>
<dbReference type="Pfam" id="PF06351">
    <property type="entry name" value="Allene_ox_cyc"/>
    <property type="match status" value="1"/>
</dbReference>
<gene>
    <name evidence="7" type="ORF">M6D93_02845</name>
</gene>
<dbReference type="RefSeq" id="WP_249772836.1">
    <property type="nucleotide sequence ID" value="NZ_CP097332.1"/>
</dbReference>
<dbReference type="InterPro" id="IPR009410">
    <property type="entry name" value="Allene_ox_cyc"/>
</dbReference>
<dbReference type="Gene3D" id="2.40.480.10">
    <property type="entry name" value="Allene oxide cyclase-like"/>
    <property type="match status" value="1"/>
</dbReference>
<dbReference type="Proteomes" id="UP001056336">
    <property type="component" value="Chromosome"/>
</dbReference>
<reference evidence="7" key="2">
    <citation type="submission" date="2022-05" db="EMBL/GenBank/DDBJ databases">
        <authorList>
            <person name="Kim J.-S."/>
            <person name="Lee K."/>
            <person name="Suh M."/>
            <person name="Eom M."/>
            <person name="Kim J.-S."/>
            <person name="Kim D.-S."/>
            <person name="Ko S.-H."/>
            <person name="Shin Y."/>
            <person name="Lee J.-S."/>
        </authorList>
    </citation>
    <scope>NUCLEOTIDE SEQUENCE</scope>
    <source>
        <strain evidence="7">N237</strain>
    </source>
</reference>
<sequence length="160" mass="16410">MYKAIVVTAVAVTATVALAGGAAAATRTSSSDHSKHFTVVEHAVTDTTADTGPVGDSLGDVLAFGNPIYDAADHKQIGSDQGSCIRTKVGAAYECSWTTILPGGSLVVEGPFYDAGDSTVAVIGGTGKYSGAGGSMRLHYRNKAGTEFDFSFDLSHSRTD</sequence>
<evidence type="ECO:0000313" key="8">
    <source>
        <dbReference type="Proteomes" id="UP001056336"/>
    </source>
</evidence>
<protein>
    <recommendedName>
        <fullName evidence="2">allene-oxide cyclase</fullName>
        <ecNumber evidence="2">5.3.99.6</ecNumber>
    </recommendedName>
</protein>
<evidence type="ECO:0000256" key="2">
    <source>
        <dbReference type="ARBA" id="ARBA00012209"/>
    </source>
</evidence>
<keyword evidence="6" id="KW-0732">Signal</keyword>
<evidence type="ECO:0000256" key="5">
    <source>
        <dbReference type="ARBA" id="ARBA00049891"/>
    </source>
</evidence>
<evidence type="ECO:0000313" key="7">
    <source>
        <dbReference type="EMBL" id="UQX88945.1"/>
    </source>
</evidence>
<dbReference type="EMBL" id="CP097332">
    <property type="protein sequence ID" value="UQX88945.1"/>
    <property type="molecule type" value="Genomic_DNA"/>
</dbReference>
<keyword evidence="8" id="KW-1185">Reference proteome</keyword>
<dbReference type="SUPFAM" id="SSF141493">
    <property type="entry name" value="Allene oxide cyclase-like"/>
    <property type="match status" value="1"/>
</dbReference>
<dbReference type="InterPro" id="IPR044859">
    <property type="entry name" value="Allene_oxi_cyc_Dirigent"/>
</dbReference>